<dbReference type="InterPro" id="IPR046769">
    <property type="entry name" value="DOCKER_Lobe_A"/>
</dbReference>
<dbReference type="Pfam" id="PF06920">
    <property type="entry name" value="DHR-2_Lobe_A"/>
    <property type="match status" value="1"/>
</dbReference>
<protein>
    <recommendedName>
        <fullName evidence="3">DOCKER Lobe A domain-containing protein</fullName>
    </recommendedName>
</protein>
<feature type="coiled-coil region" evidence="1">
    <location>
        <begin position="173"/>
        <end position="204"/>
    </location>
</feature>
<feature type="region of interest" description="Disordered" evidence="2">
    <location>
        <begin position="1831"/>
        <end position="1858"/>
    </location>
</feature>
<dbReference type="PANTHER" id="PTHR23317">
    <property type="entry name" value="DEDICATOR OF CYTOKINESIS DOCK"/>
    <property type="match status" value="1"/>
</dbReference>
<evidence type="ECO:0000313" key="4">
    <source>
        <dbReference type="EMBL" id="EAY21576.1"/>
    </source>
</evidence>
<dbReference type="PANTHER" id="PTHR23317:SF76">
    <property type="entry name" value="LD20667P"/>
    <property type="match status" value="1"/>
</dbReference>
<dbReference type="EMBL" id="DS113189">
    <property type="protein sequence ID" value="EAY21576.1"/>
    <property type="molecule type" value="Genomic_DNA"/>
</dbReference>
<name>A2DD97_TRIV3</name>
<sequence>MTLDPETSHDEISSIQKPLHEECSELSTTLYTLKKRVEEVQSVDQINHRWISIYGLLQEFKIVDYYPYDDLIELKKLPIVTKLLNFQNYLETLTNELQGLEDTQQAIDEFINKNLLGLYYYKYNIQDGKSEEAKFYDRKLKQVQDFKTFIDALAARIARYSPNMPKYAIMVNVKLLAGLMQEYIQQMEQAKNAEQLKLRKAQIKNVSQIIDEFTSYRNKLQPLIDQNDLELKGIAFADLVNIRNYIDQLAYSATNFARAWTSYDIPLALSKMLYFSDQLIKAKGYLGIPTGTPLDIKSPVITAKAAIDHVLASENSAFSTVKDYLTQFSKFLESFNNLLAPVINKEIITNPRRLMQEQFTYLVGFASILYQHEFYDDASLFELSIIRMNMALNALTFKKKELVFSNVESDQKSFDIASKSQSIFGDRGINEVHSSHIATLFKFYINPRISAKSYANLKNVEFCLRFNDEKQNDLITTSIETVKSLMEQLQNTTTETHEDYIKIIGISQELSKQAIYVDMVAIKKSEYSEELLELPELFQKAATLLNEKIDGLIGTYIKPVKQLSIIELAVFIHSVLRHIHDNTKGAGEFNSELAASETNVQTRLLNAIDHISMISLKEEPIYTSKGMVQEDLKSVTETFPNNDSDNFDNLLRESFISKLLPFAKEAYETMLAELDKFEEREYEPNDVVSELVKVESSIQSILEKELARYEIVHAKILEIVTFILHQLYTIHTGILLENAKSVLPQIDTTSDDISILLSTISSYYNDINTADSDNSMIMASWKIRHLSTDYAHDNELLEVLNNLDSEFKAVSDQESKFKVFFVDMSNEIQPIFKKVSSKTTREGTESEEWSKKFTEIITDINNMWYVPDSLPYTQNYVNSTNLLNKALVILGKQEEKAGPFENSYEQIHSTQKAYGEYIEAAAKIYGDRKYWNVVKEATSMQIPKDADFIKQAILELYKITNQEMENIQSNAKRAFAEHAIYVLQASRIVAYKQFDPLQKSLIAFLGEEDEEKLRETVKELLEKIQDLYEIANPPAVMIKLAVQQKLLQSYIDPANNEYAQSYTYTIRYAKNLQDEEQKEVFTKIATELSLCFFRKNDPTKIDYEKGIEYLRKDLPPEMQLRKLTPEEEKDVIFNTKPLTIEDNDYQDDSFNEQTSPHLYNRDHRLLDTNTTTNSHLKVYIAPPLPMNVNKDNLMNEFFLPEEDKIHSIDYINTYKVAQLTLQIAKANYVPELHFAKLGTVYESLHHQSLIKGPINTTNNSHQSKYLKVELNNIIVENKTIDYMYIMVYLFDKKEGLMISQPCYWIISANGIPVTINGNDNVYFEVPNRNPNTVLVMRLLHNAAVLRNDFMLYLMTGKDVLSHEEYPTNFAVSMCKLFNENGSLKEEIKFNDVFHMIMMTNKDIENDINLTQGLSQSPEAKVNVNIDFKVELHDNKPGDVAYNWTESSKPNLLNLAVTNKSSPLITLRNIHFTFQKPQEAKYVFFTAHYLEDDSDLKNPKGLPNILDYKSNKLVSVYRSTSLPTSTNTRFPDVVQFYMMMPPTKKTHILIQFWTQKGSGQATLYKISIIELFDNQEKKWISNANNVEFPLFEQKKLNNQNYIPYKKPNQNSKFYFNINIPQLYFIHEQFNPVFSPDCNVDTIDIKSLQISDVHNAIIPVTTRLLKLVNEKNIGLLINIYAQYENINDLEQIINEYLTNNYLPSRISDNLPKNLLNSIGSYVSNLIFSANSAKRLHYLINVIRTAPIIMNIVTATLAWTYKEKKSLKTVEMEFGLMARAFAQLISNFYNLEMTVNAHKAFTNMFFLVSPLFDAKFVVQQLETFIKDTSNVSQTDLTPLFPPPDPKEKKPHPPPIPKPDISTKSQEQIVLFLRYSVFEVFFHSVNLIAIIAYKHNDNAIINYLLEGIKRSFAISDLILMNSYIYMLAQLCRDLEQFSVILEKTATVLLPYIDLAIKLHNKVEVKSDYKFFQHFIIPVLFIIHECETSVMIKKLQSYEPQDLKNFFSFLKFCIELNLQPPTTHGLLGTVKSTTFSNEMKALNQMKEDSKAVNYALFNEITMRYLFFYVELLKNKFNMMPAIDEVTSLLLLLMNRLQEPSSMGKTIVILCNVIDRFRNDLLTTHNSALDTIINYGLKLCKRHLRISRAGGAALLLHIFFMEYMTTRHVIVTSHYFYYNYTDIVMESENYQLKIYGALLDTLYLFASNFKIKHYVEIVLEKINAGKVIYPALLKLKSSNKSPEFQTIHMLKIADQFFTYPVLRLRWLHKIVDVNMEASLWSAVFVTYTRIAQLCYNIILFAHNDRVPSLDFSYVPSIIEENSAKIDYAKLKYRHLLIDSPEFTADGVIDACEGAANAAKSRSLFLLHRHTLVQLVALYEMKRRYKLLTGKAGELSAMYGDFARANEEPLFFYLTERRKNGNILSKRIYCSPIATIDKFVLFLNDPTYNRFEHGEQAQSYPSFESASKVLNNICVFALKGKHSLHEFNNEKEFYVDEGNVRYSFTANFEFPSSMVCSEVLSESKTNITPQFTIIETIKQYKEELNHLNTSIEVMLPSKNFRNRFQEYRYNLPIQLLEKWINEASQNEFCDKVGASLEDEQVKTEAVSLADVLKKSASVYVTAAQTQGEDQDSAKVRVSVINNYLKVVTQERNYQIEQTELEDDPLNYKRDYEDY</sequence>
<reference evidence="4" key="1">
    <citation type="submission" date="2006-10" db="EMBL/GenBank/DDBJ databases">
        <authorList>
            <person name="Amadeo P."/>
            <person name="Zhao Q."/>
            <person name="Wortman J."/>
            <person name="Fraser-Liggett C."/>
            <person name="Carlton J."/>
        </authorList>
    </citation>
    <scope>NUCLEOTIDE SEQUENCE</scope>
    <source>
        <strain evidence="4">G3</strain>
    </source>
</reference>
<evidence type="ECO:0000256" key="1">
    <source>
        <dbReference type="SAM" id="Coils"/>
    </source>
</evidence>
<dbReference type="SMR" id="A2DD97"/>
<dbReference type="KEGG" id="tva:5467126"/>
<dbReference type="InterPro" id="IPR043161">
    <property type="entry name" value="DOCK_C_lobe_A"/>
</dbReference>
<keyword evidence="5" id="KW-1185">Reference proteome</keyword>
<proteinExistence type="predicted"/>
<evidence type="ECO:0000313" key="5">
    <source>
        <dbReference type="Proteomes" id="UP000001542"/>
    </source>
</evidence>
<feature type="domain" description="DOCKER Lobe A" evidence="3">
    <location>
        <begin position="2243"/>
        <end position="2392"/>
    </location>
</feature>
<keyword evidence="1" id="KW-0175">Coiled coil</keyword>
<dbReference type="Gene3D" id="1.25.40.410">
    <property type="match status" value="1"/>
</dbReference>
<dbReference type="VEuPathDB" id="TrichDB:TVAGG3_0987040"/>
<dbReference type="InParanoid" id="A2DD97"/>
<accession>A2DD97</accession>
<evidence type="ECO:0000256" key="2">
    <source>
        <dbReference type="SAM" id="MobiDB-lite"/>
    </source>
</evidence>
<dbReference type="GO" id="GO:0005085">
    <property type="term" value="F:guanyl-nucleotide exchange factor activity"/>
    <property type="evidence" value="ECO:0000318"/>
    <property type="project" value="GO_Central"/>
</dbReference>
<gene>
    <name evidence="4" type="ORF">TVAG_013410</name>
</gene>
<dbReference type="VEuPathDB" id="TrichDB:TVAG_013410"/>
<dbReference type="Proteomes" id="UP000001542">
    <property type="component" value="Unassembled WGS sequence"/>
</dbReference>
<dbReference type="GO" id="GO:0035023">
    <property type="term" value="P:regulation of Rho protein signal transduction"/>
    <property type="evidence" value="ECO:0000318"/>
    <property type="project" value="GO_Central"/>
</dbReference>
<evidence type="ECO:0000259" key="3">
    <source>
        <dbReference type="Pfam" id="PF06920"/>
    </source>
</evidence>
<dbReference type="OrthoDB" id="10665719at2759"/>
<dbReference type="GO" id="GO:0007264">
    <property type="term" value="P:small GTPase-mediated signal transduction"/>
    <property type="evidence" value="ECO:0007669"/>
    <property type="project" value="InterPro"/>
</dbReference>
<dbReference type="RefSeq" id="XP_001582562.1">
    <property type="nucleotide sequence ID" value="XM_001582512.1"/>
</dbReference>
<dbReference type="InterPro" id="IPR026791">
    <property type="entry name" value="DOCK"/>
</dbReference>
<organism evidence="4 5">
    <name type="scientific">Trichomonas vaginalis (strain ATCC PRA-98 / G3)</name>
    <dbReference type="NCBI Taxonomy" id="412133"/>
    <lineage>
        <taxon>Eukaryota</taxon>
        <taxon>Metamonada</taxon>
        <taxon>Parabasalia</taxon>
        <taxon>Trichomonadida</taxon>
        <taxon>Trichomonadidae</taxon>
        <taxon>Trichomonas</taxon>
    </lineage>
</organism>
<reference evidence="4" key="2">
    <citation type="journal article" date="2007" name="Science">
        <title>Draft genome sequence of the sexually transmitted pathogen Trichomonas vaginalis.</title>
        <authorList>
            <person name="Carlton J.M."/>
            <person name="Hirt R.P."/>
            <person name="Silva J.C."/>
            <person name="Delcher A.L."/>
            <person name="Schatz M."/>
            <person name="Zhao Q."/>
            <person name="Wortman J.R."/>
            <person name="Bidwell S.L."/>
            <person name="Alsmark U.C.M."/>
            <person name="Besteiro S."/>
            <person name="Sicheritz-Ponten T."/>
            <person name="Noel C.J."/>
            <person name="Dacks J.B."/>
            <person name="Foster P.G."/>
            <person name="Simillion C."/>
            <person name="Van de Peer Y."/>
            <person name="Miranda-Saavedra D."/>
            <person name="Barton G.J."/>
            <person name="Westrop G.D."/>
            <person name="Mueller S."/>
            <person name="Dessi D."/>
            <person name="Fiori P.L."/>
            <person name="Ren Q."/>
            <person name="Paulsen I."/>
            <person name="Zhang H."/>
            <person name="Bastida-Corcuera F.D."/>
            <person name="Simoes-Barbosa A."/>
            <person name="Brown M.T."/>
            <person name="Hayes R.D."/>
            <person name="Mukherjee M."/>
            <person name="Okumura C.Y."/>
            <person name="Schneider R."/>
            <person name="Smith A.J."/>
            <person name="Vanacova S."/>
            <person name="Villalvazo M."/>
            <person name="Haas B.J."/>
            <person name="Pertea M."/>
            <person name="Feldblyum T.V."/>
            <person name="Utterback T.R."/>
            <person name="Shu C.L."/>
            <person name="Osoegawa K."/>
            <person name="de Jong P.J."/>
            <person name="Hrdy I."/>
            <person name="Horvathova L."/>
            <person name="Zubacova Z."/>
            <person name="Dolezal P."/>
            <person name="Malik S.B."/>
            <person name="Logsdon J.M. Jr."/>
            <person name="Henze K."/>
            <person name="Gupta A."/>
            <person name="Wang C.C."/>
            <person name="Dunne R.L."/>
            <person name="Upcroft J.A."/>
            <person name="Upcroft P."/>
            <person name="White O."/>
            <person name="Salzberg S.L."/>
            <person name="Tang P."/>
            <person name="Chiu C.-H."/>
            <person name="Lee Y.-S."/>
            <person name="Embley T.M."/>
            <person name="Coombs G.H."/>
            <person name="Mottram J.C."/>
            <person name="Tachezy J."/>
            <person name="Fraser-Liggett C.M."/>
            <person name="Johnson P.J."/>
        </authorList>
    </citation>
    <scope>NUCLEOTIDE SEQUENCE [LARGE SCALE GENOMIC DNA]</scope>
    <source>
        <strain evidence="4">G3</strain>
    </source>
</reference>